<feature type="region of interest" description="Disordered" evidence="1">
    <location>
        <begin position="324"/>
        <end position="375"/>
    </location>
</feature>
<dbReference type="Proteomes" id="UP001610446">
    <property type="component" value="Unassembled WGS sequence"/>
</dbReference>
<sequence length="442" mass="50505">MPAKPRRFVQFCLLSPSHPEFTAKCSAHKNDGDPCTSSVWRKGLASKLETLHARAQESTADEKTIEDTLRELARLTICGYQQRSYGAIEAAVQQWRSELLAQDNATIHPNTPENAAIETNENERSDKLIFTPFETPDVDILLSRELDRIMDRTISRKINNCNWKDKRDHLYIFACEEAEGMCKLGRTLDLSRRASQHEKCYPHLVERWSLYCPNAKVFERVVQLEFSQRRYQHKCPKCKVTHTEWFKADLEGMYQRVKTWCKFSCGLEKDERRQQLTIPLAGFSSDPDRWYTWAQKWLHKWDEEKSQSEPKTPVMSAVDSDIVTGDNLNIDDDAQSVPGLSPSCSTPGTLEDDYDGPPTPTPVVRPRKERSRPRVVIPTTSEPELPEVFLTPVETMVTPQDRVPFPVIPGAFPASPLKAVPEAINDNGDELDHIVESIRLLL</sequence>
<keyword evidence="4" id="KW-1185">Reference proteome</keyword>
<name>A0ABR4JHZ2_9EURO</name>
<evidence type="ECO:0000313" key="4">
    <source>
        <dbReference type="Proteomes" id="UP001610446"/>
    </source>
</evidence>
<dbReference type="Pfam" id="PF10544">
    <property type="entry name" value="T5orf172"/>
    <property type="match status" value="1"/>
</dbReference>
<evidence type="ECO:0000256" key="1">
    <source>
        <dbReference type="SAM" id="MobiDB-lite"/>
    </source>
</evidence>
<gene>
    <name evidence="3" type="ORF">BJY01DRAFT_219117</name>
</gene>
<evidence type="ECO:0000313" key="3">
    <source>
        <dbReference type="EMBL" id="KAL2839648.1"/>
    </source>
</evidence>
<dbReference type="InterPro" id="IPR018306">
    <property type="entry name" value="Phage_T5_Orf172_DNA-bd"/>
</dbReference>
<feature type="domain" description="Bacteriophage T5 Orf172 DNA-binding" evidence="2">
    <location>
        <begin position="169"/>
        <end position="261"/>
    </location>
</feature>
<comment type="caution">
    <text evidence="3">The sequence shown here is derived from an EMBL/GenBank/DDBJ whole genome shotgun (WGS) entry which is preliminary data.</text>
</comment>
<proteinExistence type="predicted"/>
<dbReference type="EMBL" id="JBFXLU010000130">
    <property type="protein sequence ID" value="KAL2839648.1"/>
    <property type="molecule type" value="Genomic_DNA"/>
</dbReference>
<evidence type="ECO:0000259" key="2">
    <source>
        <dbReference type="Pfam" id="PF10544"/>
    </source>
</evidence>
<reference evidence="3 4" key="1">
    <citation type="submission" date="2024-07" db="EMBL/GenBank/DDBJ databases">
        <title>Section-level genome sequencing and comparative genomics of Aspergillus sections Usti and Cavernicolus.</title>
        <authorList>
            <consortium name="Lawrence Berkeley National Laboratory"/>
            <person name="Nybo J.L."/>
            <person name="Vesth T.C."/>
            <person name="Theobald S."/>
            <person name="Frisvad J.C."/>
            <person name="Larsen T.O."/>
            <person name="Kjaerboelling I."/>
            <person name="Rothschild-Mancinelli K."/>
            <person name="Lyhne E.K."/>
            <person name="Kogle M.E."/>
            <person name="Barry K."/>
            <person name="Clum A."/>
            <person name="Na H."/>
            <person name="Ledsgaard L."/>
            <person name="Lin J."/>
            <person name="Lipzen A."/>
            <person name="Kuo A."/>
            <person name="Riley R."/>
            <person name="Mondo S."/>
            <person name="Labutti K."/>
            <person name="Haridas S."/>
            <person name="Pangalinan J."/>
            <person name="Salamov A.A."/>
            <person name="Simmons B.A."/>
            <person name="Magnuson J.K."/>
            <person name="Chen J."/>
            <person name="Drula E."/>
            <person name="Henrissat B."/>
            <person name="Wiebenga A."/>
            <person name="Lubbers R.J."/>
            <person name="Gomes A.C."/>
            <person name="Makela M.R."/>
            <person name="Stajich J."/>
            <person name="Grigoriev I.V."/>
            <person name="Mortensen U.H."/>
            <person name="De Vries R.P."/>
            <person name="Baker S.E."/>
            <person name="Andersen M.R."/>
        </authorList>
    </citation>
    <scope>NUCLEOTIDE SEQUENCE [LARGE SCALE GENOMIC DNA]</scope>
    <source>
        <strain evidence="3 4">CBS 123904</strain>
    </source>
</reference>
<organism evidence="3 4">
    <name type="scientific">Aspergillus pseudoustus</name>
    <dbReference type="NCBI Taxonomy" id="1810923"/>
    <lineage>
        <taxon>Eukaryota</taxon>
        <taxon>Fungi</taxon>
        <taxon>Dikarya</taxon>
        <taxon>Ascomycota</taxon>
        <taxon>Pezizomycotina</taxon>
        <taxon>Eurotiomycetes</taxon>
        <taxon>Eurotiomycetidae</taxon>
        <taxon>Eurotiales</taxon>
        <taxon>Aspergillaceae</taxon>
        <taxon>Aspergillus</taxon>
        <taxon>Aspergillus subgen. Nidulantes</taxon>
    </lineage>
</organism>
<accession>A0ABR4JHZ2</accession>
<protein>
    <recommendedName>
        <fullName evidence="2">Bacteriophage T5 Orf172 DNA-binding domain-containing protein</fullName>
    </recommendedName>
</protein>